<dbReference type="Proteomes" id="UP000001072">
    <property type="component" value="Unassembled WGS sequence"/>
</dbReference>
<dbReference type="HOGENOM" id="CLU_1661162_0_0_1"/>
<evidence type="ECO:0000313" key="2">
    <source>
        <dbReference type="EMBL" id="EGG00432.1"/>
    </source>
</evidence>
<evidence type="ECO:0000313" key="3">
    <source>
        <dbReference type="Proteomes" id="UP000001072"/>
    </source>
</evidence>
<feature type="signal peptide" evidence="1">
    <location>
        <begin position="1"/>
        <end position="23"/>
    </location>
</feature>
<reference evidence="3" key="1">
    <citation type="journal article" date="2011" name="Proc. Natl. Acad. Sci. U.S.A.">
        <title>Obligate biotrophy features unraveled by the genomic analysis of rust fungi.</title>
        <authorList>
            <person name="Duplessis S."/>
            <person name="Cuomo C.A."/>
            <person name="Lin Y.-C."/>
            <person name="Aerts A."/>
            <person name="Tisserant E."/>
            <person name="Veneault-Fourrey C."/>
            <person name="Joly D.L."/>
            <person name="Hacquard S."/>
            <person name="Amselem J."/>
            <person name="Cantarel B.L."/>
            <person name="Chiu R."/>
            <person name="Coutinho P.M."/>
            <person name="Feau N."/>
            <person name="Field M."/>
            <person name="Frey P."/>
            <person name="Gelhaye E."/>
            <person name="Goldberg J."/>
            <person name="Grabherr M.G."/>
            <person name="Kodira C.D."/>
            <person name="Kohler A."/>
            <person name="Kuees U."/>
            <person name="Lindquist E.A."/>
            <person name="Lucas S.M."/>
            <person name="Mago R."/>
            <person name="Mauceli E."/>
            <person name="Morin E."/>
            <person name="Murat C."/>
            <person name="Pangilinan J.L."/>
            <person name="Park R."/>
            <person name="Pearson M."/>
            <person name="Quesneville H."/>
            <person name="Rouhier N."/>
            <person name="Sakthikumar S."/>
            <person name="Salamov A.A."/>
            <person name="Schmutz J."/>
            <person name="Selles B."/>
            <person name="Shapiro H."/>
            <person name="Tanguay P."/>
            <person name="Tuskan G.A."/>
            <person name="Henrissat B."/>
            <person name="Van de Peer Y."/>
            <person name="Rouze P."/>
            <person name="Ellis J.G."/>
            <person name="Dodds P.N."/>
            <person name="Schein J.E."/>
            <person name="Zhong S."/>
            <person name="Hamelin R.C."/>
            <person name="Grigoriev I.V."/>
            <person name="Szabo L.J."/>
            <person name="Martin F."/>
        </authorList>
    </citation>
    <scope>NUCLEOTIDE SEQUENCE [LARGE SCALE GENOMIC DNA]</scope>
    <source>
        <strain evidence="3">98AG31 / pathotype 3-4-7</strain>
    </source>
</reference>
<keyword evidence="3" id="KW-1185">Reference proteome</keyword>
<dbReference type="VEuPathDB" id="FungiDB:MELLADRAFT_79235"/>
<dbReference type="InParanoid" id="F4S4K8"/>
<gene>
    <name evidence="2" type="ORF">MELLADRAFT_79235</name>
</gene>
<proteinExistence type="predicted"/>
<name>F4S4K8_MELLP</name>
<organism evidence="3">
    <name type="scientific">Melampsora larici-populina (strain 98AG31 / pathotype 3-4-7)</name>
    <name type="common">Poplar leaf rust fungus</name>
    <dbReference type="NCBI Taxonomy" id="747676"/>
    <lineage>
        <taxon>Eukaryota</taxon>
        <taxon>Fungi</taxon>
        <taxon>Dikarya</taxon>
        <taxon>Basidiomycota</taxon>
        <taxon>Pucciniomycotina</taxon>
        <taxon>Pucciniomycetes</taxon>
        <taxon>Pucciniales</taxon>
        <taxon>Melampsoraceae</taxon>
        <taxon>Melampsora</taxon>
    </lineage>
</organism>
<evidence type="ECO:0000256" key="1">
    <source>
        <dbReference type="SAM" id="SignalP"/>
    </source>
</evidence>
<accession>F4S4K8</accession>
<dbReference type="AlphaFoldDB" id="F4S4K8"/>
<dbReference type="KEGG" id="mlr:MELLADRAFT_79235"/>
<keyword evidence="1" id="KW-0732">Signal</keyword>
<dbReference type="RefSeq" id="XP_007416278.1">
    <property type="nucleotide sequence ID" value="XM_007416216.1"/>
</dbReference>
<protein>
    <submittedName>
        <fullName evidence="2">Secreted protein</fullName>
    </submittedName>
</protein>
<dbReference type="EMBL" id="GL883147">
    <property type="protein sequence ID" value="EGG00432.1"/>
    <property type="molecule type" value="Genomic_DNA"/>
</dbReference>
<sequence>MKTSTIFLSTLVIFVGLLSNALAVKWSSNFAQEDIVTLTPLLKNMQTYLSAQNYGAAYDILGNKGTKKLVAFGDTTVIYTKQDFINAFASYQQFGKLKFNFDSAKLVSARSASSYQMTVNGAITVSFPVSIKLNANIIFAGADPVAGEVKSAIFTINFG</sequence>
<dbReference type="GeneID" id="18933234"/>
<feature type="chain" id="PRO_5003315870" evidence="1">
    <location>
        <begin position="24"/>
        <end position="159"/>
    </location>
</feature>